<dbReference type="Pfam" id="PF00583">
    <property type="entry name" value="Acetyltransf_1"/>
    <property type="match status" value="1"/>
</dbReference>
<evidence type="ECO:0000313" key="3">
    <source>
        <dbReference type="EMBL" id="KAL1243139.1"/>
    </source>
</evidence>
<protein>
    <submittedName>
        <fullName evidence="3">Arylalkylamine N-acetyltransferase</fullName>
    </submittedName>
</protein>
<dbReference type="InterPro" id="IPR016181">
    <property type="entry name" value="Acyl_CoA_acyltransferase"/>
</dbReference>
<accession>A0ABR3KR58</accession>
<reference evidence="3 4" key="1">
    <citation type="submission" date="2024-07" db="EMBL/GenBank/DDBJ databases">
        <title>Enhanced genomic and transcriptomic resources for Trichinella pseudospiralis and T. spiralis underpin the discovery of pronounced molecular differences between stages and species.</title>
        <authorList>
            <person name="Pasi K.K."/>
            <person name="La Rosa G."/>
            <person name="Gomez-Morales M.A."/>
            <person name="Tosini F."/>
            <person name="Sumanam S."/>
            <person name="Young N.D."/>
            <person name="Chang B.C."/>
            <person name="Robin G.B."/>
        </authorList>
    </citation>
    <scope>NUCLEOTIDE SEQUENCE [LARGE SCALE GENOMIC DNA]</scope>
    <source>
        <strain evidence="3">ISS534</strain>
    </source>
</reference>
<dbReference type="InterPro" id="IPR000182">
    <property type="entry name" value="GNAT_dom"/>
</dbReference>
<keyword evidence="4" id="KW-1185">Reference proteome</keyword>
<evidence type="ECO:0000259" key="2">
    <source>
        <dbReference type="PROSITE" id="PS51186"/>
    </source>
</evidence>
<feature type="transmembrane region" description="Helical" evidence="1">
    <location>
        <begin position="67"/>
        <end position="95"/>
    </location>
</feature>
<evidence type="ECO:0000256" key="1">
    <source>
        <dbReference type="SAM" id="Phobius"/>
    </source>
</evidence>
<dbReference type="EMBL" id="JBEUSY010000170">
    <property type="protein sequence ID" value="KAL1243139.1"/>
    <property type="molecule type" value="Genomic_DNA"/>
</dbReference>
<dbReference type="Proteomes" id="UP001558632">
    <property type="component" value="Unassembled WGS sequence"/>
</dbReference>
<proteinExistence type="predicted"/>
<gene>
    <name evidence="3" type="ORF">TSPI_03227</name>
</gene>
<name>A0ABR3KR58_TRISP</name>
<keyword evidence="1" id="KW-0472">Membrane</keyword>
<dbReference type="PROSITE" id="PS51186">
    <property type="entry name" value="GNAT"/>
    <property type="match status" value="1"/>
</dbReference>
<dbReference type="PANTHER" id="PTHR20905:SF1">
    <property type="entry name" value="AT07410P-RELATED"/>
    <property type="match status" value="1"/>
</dbReference>
<evidence type="ECO:0000313" key="4">
    <source>
        <dbReference type="Proteomes" id="UP001558632"/>
    </source>
</evidence>
<dbReference type="SUPFAM" id="SSF55729">
    <property type="entry name" value="Acyl-CoA N-acyltransferases (Nat)"/>
    <property type="match status" value="1"/>
</dbReference>
<dbReference type="Gene3D" id="3.40.630.30">
    <property type="match status" value="1"/>
</dbReference>
<dbReference type="PANTHER" id="PTHR20905">
    <property type="entry name" value="N-ACETYLTRANSFERASE-RELATED"/>
    <property type="match status" value="1"/>
</dbReference>
<feature type="domain" description="N-acetyltransferase" evidence="2">
    <location>
        <begin position="141"/>
        <end position="293"/>
    </location>
</feature>
<sequence>MTDVNHYGGSKKFDLLFMLVRKMQQLCEAKILIIEIKGGGKFRQRCCCLSGPLRLLLICSERRGRSFYLYVLFNSVQLVDLLLLWLLISIFFLFIDQMDDKYQLQLIEEEHLEEAVQLTAEEARSGYRQLIGRCMRNAVSYMFRDSGTGKIVACALNELGTVGQQTAADFSGHSKKFQTVFTLVENLKSDMHTLLVPDSKYLEIVLLSVGSTSRGLGLAKRLTERSITMAMHWQCRYVISVATNGRSQSLFRKFGLTVRRAIAFEDYFKHGQQVFVVDDNITTDAQLMVRKLYDFSTV</sequence>
<organism evidence="3 4">
    <name type="scientific">Trichinella spiralis</name>
    <name type="common">Trichina worm</name>
    <dbReference type="NCBI Taxonomy" id="6334"/>
    <lineage>
        <taxon>Eukaryota</taxon>
        <taxon>Metazoa</taxon>
        <taxon>Ecdysozoa</taxon>
        <taxon>Nematoda</taxon>
        <taxon>Enoplea</taxon>
        <taxon>Dorylaimia</taxon>
        <taxon>Trichinellida</taxon>
        <taxon>Trichinellidae</taxon>
        <taxon>Trichinella</taxon>
    </lineage>
</organism>
<keyword evidence="1" id="KW-0812">Transmembrane</keyword>
<comment type="caution">
    <text evidence="3">The sequence shown here is derived from an EMBL/GenBank/DDBJ whole genome shotgun (WGS) entry which is preliminary data.</text>
</comment>
<keyword evidence="1" id="KW-1133">Transmembrane helix</keyword>